<gene>
    <name evidence="1" type="ORF">EVEC_LOCUS12551</name>
</gene>
<organism evidence="3">
    <name type="scientific">Enterobius vermicularis</name>
    <name type="common">Human pinworm</name>
    <dbReference type="NCBI Taxonomy" id="51028"/>
    <lineage>
        <taxon>Eukaryota</taxon>
        <taxon>Metazoa</taxon>
        <taxon>Ecdysozoa</taxon>
        <taxon>Nematoda</taxon>
        <taxon>Chromadorea</taxon>
        <taxon>Rhabditida</taxon>
        <taxon>Spirurina</taxon>
        <taxon>Oxyuridomorpha</taxon>
        <taxon>Oxyuroidea</taxon>
        <taxon>Oxyuridae</taxon>
        <taxon>Enterobius</taxon>
    </lineage>
</organism>
<dbReference type="EMBL" id="UXUI01015192">
    <property type="protein sequence ID" value="VDD97800.1"/>
    <property type="molecule type" value="Genomic_DNA"/>
</dbReference>
<sequence length="191" mass="22548">MSVYLQTLDEDFPRLRIPINYIHIPKSQMVDGYWGFIVISDDTIFNLWNDNYSFDKFTANMIAEVGRTKHILASLRDPGWMWYDYDIGLEALNKTADNKGDVFESFKLMSEVMFETRVFHEVALSKLGVAIGFYPDYSAIYLFNERGEWEKHYNHSQTALHPVKLSYCRDRSERLKVCKYVFGTFRKYLLS</sequence>
<keyword evidence="2" id="KW-1185">Reference proteome</keyword>
<reference evidence="3" key="1">
    <citation type="submission" date="2017-02" db="UniProtKB">
        <authorList>
            <consortium name="WormBaseParasite"/>
        </authorList>
    </citation>
    <scope>IDENTIFICATION</scope>
</reference>
<accession>A0A0N4VQV5</accession>
<dbReference type="WBParaSite" id="EVEC_0001341201-mRNA-1">
    <property type="protein sequence ID" value="EVEC_0001341201-mRNA-1"/>
    <property type="gene ID" value="EVEC_0001341201"/>
</dbReference>
<protein>
    <submittedName>
        <fullName evidence="3">DUF3793 family protein</fullName>
    </submittedName>
</protein>
<dbReference type="Proteomes" id="UP000274131">
    <property type="component" value="Unassembled WGS sequence"/>
</dbReference>
<name>A0A0N4VQV5_ENTVE</name>
<dbReference type="AlphaFoldDB" id="A0A0N4VQV5"/>
<dbReference type="OrthoDB" id="5911014at2759"/>
<evidence type="ECO:0000313" key="3">
    <source>
        <dbReference type="WBParaSite" id="EVEC_0001341201-mRNA-1"/>
    </source>
</evidence>
<proteinExistence type="predicted"/>
<evidence type="ECO:0000313" key="1">
    <source>
        <dbReference type="EMBL" id="VDD97800.1"/>
    </source>
</evidence>
<evidence type="ECO:0000313" key="2">
    <source>
        <dbReference type="Proteomes" id="UP000274131"/>
    </source>
</evidence>
<reference evidence="1 2" key="2">
    <citation type="submission" date="2018-10" db="EMBL/GenBank/DDBJ databases">
        <authorList>
            <consortium name="Pathogen Informatics"/>
        </authorList>
    </citation>
    <scope>NUCLEOTIDE SEQUENCE [LARGE SCALE GENOMIC DNA]</scope>
</reference>